<dbReference type="Pfam" id="PF01715">
    <property type="entry name" value="IPPT"/>
    <property type="match status" value="1"/>
</dbReference>
<dbReference type="GO" id="GO:0006400">
    <property type="term" value="P:tRNA modification"/>
    <property type="evidence" value="ECO:0007669"/>
    <property type="project" value="TreeGrafter"/>
</dbReference>
<proteinExistence type="inferred from homology"/>
<dbReference type="InterPro" id="IPR018022">
    <property type="entry name" value="IPT"/>
</dbReference>
<dbReference type="HAMAP" id="MF_00185">
    <property type="entry name" value="IPP_trans"/>
    <property type="match status" value="1"/>
</dbReference>
<evidence type="ECO:0000256" key="6">
    <source>
        <dbReference type="ARBA" id="ARBA00022741"/>
    </source>
</evidence>
<dbReference type="Proteomes" id="UP000231569">
    <property type="component" value="Unassembled WGS sequence"/>
</dbReference>
<comment type="function">
    <text evidence="2 10 12">Catalyzes the transfer of a dimethylallyl group onto the adenine at position 37 in tRNAs that read codons beginning with uridine, leading to the formation of N6-(dimethylallyl)adenosine (i(6)A).</text>
</comment>
<evidence type="ECO:0000256" key="12">
    <source>
        <dbReference type="RuleBase" id="RU003784"/>
    </source>
</evidence>
<gene>
    <name evidence="10 14" type="primary">miaA</name>
    <name evidence="14" type="ORF">COU89_03360</name>
</gene>
<evidence type="ECO:0000256" key="5">
    <source>
        <dbReference type="ARBA" id="ARBA00022694"/>
    </source>
</evidence>
<dbReference type="EMBL" id="PFEE01000069">
    <property type="protein sequence ID" value="PJE63437.1"/>
    <property type="molecule type" value="Genomic_DNA"/>
</dbReference>
<evidence type="ECO:0000256" key="9">
    <source>
        <dbReference type="ARBA" id="ARBA00049563"/>
    </source>
</evidence>
<dbReference type="PANTHER" id="PTHR11088:SF60">
    <property type="entry name" value="TRNA DIMETHYLALLYLTRANSFERASE"/>
    <property type="match status" value="1"/>
</dbReference>
<comment type="caution">
    <text evidence="10">Lacks conserved residue(s) required for the propagation of feature annotation.</text>
</comment>
<feature type="site" description="Interaction with substrate tRNA" evidence="10">
    <location>
        <position position="142"/>
    </location>
</feature>
<evidence type="ECO:0000256" key="2">
    <source>
        <dbReference type="ARBA" id="ARBA00003213"/>
    </source>
</evidence>
<name>A0A2M8KU35_9BACT</name>
<dbReference type="Gene3D" id="3.40.50.300">
    <property type="entry name" value="P-loop containing nucleotide triphosphate hydrolases"/>
    <property type="match status" value="2"/>
</dbReference>
<keyword evidence="8 10" id="KW-0460">Magnesium</keyword>
<keyword evidence="6 10" id="KW-0547">Nucleotide-binding</keyword>
<evidence type="ECO:0000256" key="1">
    <source>
        <dbReference type="ARBA" id="ARBA00001946"/>
    </source>
</evidence>
<evidence type="ECO:0000256" key="3">
    <source>
        <dbReference type="ARBA" id="ARBA00005842"/>
    </source>
</evidence>
<feature type="binding site" evidence="10">
    <location>
        <begin position="14"/>
        <end position="19"/>
    </location>
    <ligand>
        <name>substrate</name>
    </ligand>
</feature>
<comment type="caution">
    <text evidence="14">The sequence shown here is derived from an EMBL/GenBank/DDBJ whole genome shotgun (WGS) entry which is preliminary data.</text>
</comment>
<evidence type="ECO:0000256" key="7">
    <source>
        <dbReference type="ARBA" id="ARBA00022840"/>
    </source>
</evidence>
<accession>A0A2M8KU35</accession>
<evidence type="ECO:0000256" key="11">
    <source>
        <dbReference type="RuleBase" id="RU003783"/>
    </source>
</evidence>
<comment type="similarity">
    <text evidence="3 10 13">Belongs to the IPP transferase family.</text>
</comment>
<evidence type="ECO:0000313" key="14">
    <source>
        <dbReference type="EMBL" id="PJE63437.1"/>
    </source>
</evidence>
<reference evidence="15" key="1">
    <citation type="submission" date="2017-09" db="EMBL/GenBank/DDBJ databases">
        <title>Depth-based differentiation of microbial function through sediment-hosted aquifers and enrichment of novel symbionts in the deep terrestrial subsurface.</title>
        <authorList>
            <person name="Probst A.J."/>
            <person name="Ladd B."/>
            <person name="Jarett J.K."/>
            <person name="Geller-Mcgrath D.E."/>
            <person name="Sieber C.M.K."/>
            <person name="Emerson J.B."/>
            <person name="Anantharaman K."/>
            <person name="Thomas B.C."/>
            <person name="Malmstrom R."/>
            <person name="Stieglmeier M."/>
            <person name="Klingl A."/>
            <person name="Woyke T."/>
            <person name="Ryan C.M."/>
            <person name="Banfield J.F."/>
        </authorList>
    </citation>
    <scope>NUCLEOTIDE SEQUENCE [LARGE SCALE GENOMIC DNA]</scope>
</reference>
<evidence type="ECO:0000256" key="10">
    <source>
        <dbReference type="HAMAP-Rule" id="MF_00185"/>
    </source>
</evidence>
<dbReference type="GO" id="GO:0052381">
    <property type="term" value="F:tRNA dimethylallyltransferase activity"/>
    <property type="evidence" value="ECO:0007669"/>
    <property type="project" value="UniProtKB-UniRule"/>
</dbReference>
<comment type="cofactor">
    <cofactor evidence="1 10">
        <name>Mg(2+)</name>
        <dbReference type="ChEBI" id="CHEBI:18420"/>
    </cofactor>
</comment>
<keyword evidence="5 10" id="KW-0819">tRNA processing</keyword>
<dbReference type="InterPro" id="IPR039657">
    <property type="entry name" value="Dimethylallyltransferase"/>
</dbReference>
<protein>
    <recommendedName>
        <fullName evidence="10">tRNA dimethylallyltransferase</fullName>
        <ecNumber evidence="10">2.5.1.75</ecNumber>
    </recommendedName>
    <alternativeName>
        <fullName evidence="10">Dimethylallyl diphosphate:tRNA dimethylallyltransferase</fullName>
        <shortName evidence="10">DMAPP:tRNA dimethylallyltransferase</shortName>
        <shortName evidence="10">DMATase</shortName>
    </alternativeName>
    <alternativeName>
        <fullName evidence="10">Isopentenyl-diphosphate:tRNA isopentenyltransferase</fullName>
        <shortName evidence="10">IPP transferase</shortName>
        <shortName evidence="10">IPPT</shortName>
        <shortName evidence="10">IPTase</shortName>
    </alternativeName>
</protein>
<dbReference type="SUPFAM" id="SSF52540">
    <property type="entry name" value="P-loop containing nucleoside triphosphate hydrolases"/>
    <property type="match status" value="1"/>
</dbReference>
<dbReference type="AlphaFoldDB" id="A0A2M8KU35"/>
<dbReference type="GO" id="GO:0005524">
    <property type="term" value="F:ATP binding"/>
    <property type="evidence" value="ECO:0007669"/>
    <property type="project" value="UniProtKB-UniRule"/>
</dbReference>
<sequence length="318" mass="35762">MKNSNTIVVITGQTATGKTKLGLSLAKEINGDIISADSRQAYRYLDVISGKDIEDSNFVEVKKQGIYSIGYYTIQGVRVWLYDMCTPKDYLSAYDWAVAARSIITQLHQEKRTPIIVGGAFHYIRTLLYGLTAIAEPDKELRTSLMHESASQLQQRLKELDETALNALNQSDRWNPRRLIRRIEAAAATGGGASFPGLIDTGIHTFTCIGLLYSDTDELEQHINERVQARLDGGALEEVDLLIHMGYRPEHYGMLKTIGYQQLMAYSKGTLTLEAAISQWKVKEYQYAKRQKTFITHDPSFILTSPDTATLDWVMNVV</sequence>
<comment type="catalytic activity">
    <reaction evidence="9 10 11">
        <text>adenosine(37) in tRNA + dimethylallyl diphosphate = N(6)-dimethylallyladenosine(37) in tRNA + diphosphate</text>
        <dbReference type="Rhea" id="RHEA:26482"/>
        <dbReference type="Rhea" id="RHEA-COMP:10162"/>
        <dbReference type="Rhea" id="RHEA-COMP:10375"/>
        <dbReference type="ChEBI" id="CHEBI:33019"/>
        <dbReference type="ChEBI" id="CHEBI:57623"/>
        <dbReference type="ChEBI" id="CHEBI:74411"/>
        <dbReference type="ChEBI" id="CHEBI:74415"/>
        <dbReference type="EC" id="2.5.1.75"/>
    </reaction>
</comment>
<feature type="binding site" evidence="10">
    <location>
        <begin position="12"/>
        <end position="19"/>
    </location>
    <ligand>
        <name>ATP</name>
        <dbReference type="ChEBI" id="CHEBI:30616"/>
    </ligand>
</feature>
<evidence type="ECO:0000313" key="15">
    <source>
        <dbReference type="Proteomes" id="UP000231569"/>
    </source>
</evidence>
<evidence type="ECO:0000256" key="13">
    <source>
        <dbReference type="RuleBase" id="RU003785"/>
    </source>
</evidence>
<dbReference type="InterPro" id="IPR027417">
    <property type="entry name" value="P-loop_NTPase"/>
</dbReference>
<comment type="subunit">
    <text evidence="10">Monomer.</text>
</comment>
<organism evidence="14 15">
    <name type="scientific">Candidatus Roizmanbacteria bacterium CG10_big_fil_rev_8_21_14_0_10_45_7</name>
    <dbReference type="NCBI Taxonomy" id="1974854"/>
    <lineage>
        <taxon>Bacteria</taxon>
        <taxon>Candidatus Roizmaniibacteriota</taxon>
    </lineage>
</organism>
<keyword evidence="4 10" id="KW-0808">Transferase</keyword>
<keyword evidence="7 10" id="KW-0067">ATP-binding</keyword>
<evidence type="ECO:0000256" key="4">
    <source>
        <dbReference type="ARBA" id="ARBA00022679"/>
    </source>
</evidence>
<dbReference type="Pfam" id="PF01745">
    <property type="entry name" value="IPT"/>
    <property type="match status" value="1"/>
</dbReference>
<dbReference type="NCBIfam" id="TIGR00174">
    <property type="entry name" value="miaA"/>
    <property type="match status" value="1"/>
</dbReference>
<dbReference type="EC" id="2.5.1.75" evidence="10"/>
<feature type="region of interest" description="Interaction with substrate tRNA" evidence="10">
    <location>
        <begin position="37"/>
        <end position="40"/>
    </location>
</feature>
<evidence type="ECO:0000256" key="8">
    <source>
        <dbReference type="ARBA" id="ARBA00022842"/>
    </source>
</evidence>
<dbReference type="PANTHER" id="PTHR11088">
    <property type="entry name" value="TRNA DIMETHYLALLYLTRANSFERASE"/>
    <property type="match status" value="1"/>
</dbReference>